<keyword evidence="3" id="KW-1185">Reference proteome</keyword>
<feature type="transmembrane region" description="Helical" evidence="1">
    <location>
        <begin position="106"/>
        <end position="127"/>
    </location>
</feature>
<keyword evidence="1" id="KW-0472">Membrane</keyword>
<protein>
    <submittedName>
        <fullName evidence="2">Uncharacterized protein</fullName>
    </submittedName>
</protein>
<dbReference type="EMBL" id="JAGKHQ010000003">
    <property type="protein sequence ID" value="KAG7519214.1"/>
    <property type="molecule type" value="Genomic_DNA"/>
</dbReference>
<evidence type="ECO:0000313" key="3">
    <source>
        <dbReference type="Proteomes" id="UP000693946"/>
    </source>
</evidence>
<dbReference type="AlphaFoldDB" id="A0AAV6SQ13"/>
<evidence type="ECO:0000313" key="2">
    <source>
        <dbReference type="EMBL" id="KAG7519214.1"/>
    </source>
</evidence>
<evidence type="ECO:0000256" key="1">
    <source>
        <dbReference type="SAM" id="Phobius"/>
    </source>
</evidence>
<accession>A0AAV6SQ13</accession>
<name>A0AAV6SQ13_SOLSE</name>
<dbReference type="Proteomes" id="UP000693946">
    <property type="component" value="Linkage Group LG11"/>
</dbReference>
<keyword evidence="1" id="KW-1133">Transmembrane helix</keyword>
<keyword evidence="1" id="KW-0812">Transmembrane</keyword>
<gene>
    <name evidence="2" type="ORF">JOB18_004007</name>
</gene>
<proteinExistence type="predicted"/>
<organism evidence="2 3">
    <name type="scientific">Solea senegalensis</name>
    <name type="common">Senegalese sole</name>
    <dbReference type="NCBI Taxonomy" id="28829"/>
    <lineage>
        <taxon>Eukaryota</taxon>
        <taxon>Metazoa</taxon>
        <taxon>Chordata</taxon>
        <taxon>Craniata</taxon>
        <taxon>Vertebrata</taxon>
        <taxon>Euteleostomi</taxon>
        <taxon>Actinopterygii</taxon>
        <taxon>Neopterygii</taxon>
        <taxon>Teleostei</taxon>
        <taxon>Neoteleostei</taxon>
        <taxon>Acanthomorphata</taxon>
        <taxon>Carangaria</taxon>
        <taxon>Pleuronectiformes</taxon>
        <taxon>Pleuronectoidei</taxon>
        <taxon>Soleidae</taxon>
        <taxon>Solea</taxon>
    </lineage>
</organism>
<comment type="caution">
    <text evidence="2">The sequence shown here is derived from an EMBL/GenBank/DDBJ whole genome shotgun (WGS) entry which is preliminary data.</text>
</comment>
<sequence>MWQWAPVCAECVCAQRNINNAHEHTEQERQIGRGPQAGRDVLHTDHTKARLLLDNRSCHWNKINILLRRVKMPDVLGRTCKCGDIRTQITMQRHTMYMHTTQLKPIVLLSYVVTVHALTHYFTASFVSL</sequence>
<reference evidence="2 3" key="1">
    <citation type="journal article" date="2021" name="Sci. Rep.">
        <title>Chromosome anchoring in Senegalese sole (Solea senegalensis) reveals sex-associated markers and genome rearrangements in flatfish.</title>
        <authorList>
            <person name="Guerrero-Cozar I."/>
            <person name="Gomez-Garrido J."/>
            <person name="Berbel C."/>
            <person name="Martinez-Blanch J.F."/>
            <person name="Alioto T."/>
            <person name="Claros M.G."/>
            <person name="Gagnaire P.A."/>
            <person name="Manchado M."/>
        </authorList>
    </citation>
    <scope>NUCLEOTIDE SEQUENCE [LARGE SCALE GENOMIC DNA]</scope>
    <source>
        <strain evidence="2">Sse05_10M</strain>
    </source>
</reference>